<dbReference type="EMBL" id="CP029709">
    <property type="protein sequence ID" value="QCR17520.1"/>
    <property type="molecule type" value="Genomic_DNA"/>
</dbReference>
<evidence type="ECO:0000313" key="32">
    <source>
        <dbReference type="EMBL" id="KKH15853.1"/>
    </source>
</evidence>
<dbReference type="EMBL" id="JJPM01000180">
    <property type="protein sequence ID" value="KKG73999.1"/>
    <property type="molecule type" value="Genomic_DNA"/>
</dbReference>
<dbReference type="EMBL" id="JJRA01000121">
    <property type="protein sequence ID" value="KKI01484.1"/>
    <property type="molecule type" value="Genomic_DNA"/>
</dbReference>
<dbReference type="EMBL" id="JJPY01000067">
    <property type="protein sequence ID" value="KKH08599.1"/>
    <property type="molecule type" value="Genomic_DNA"/>
</dbReference>
<evidence type="ECO:0000313" key="6">
    <source>
        <dbReference type="EMBL" id="KKG26722.1"/>
    </source>
</evidence>
<dbReference type="EMBL" id="JJPU01000168">
    <property type="protein sequence ID" value="KKG93290.1"/>
    <property type="molecule type" value="Genomic_DNA"/>
</dbReference>
<evidence type="ECO:0000313" key="17">
    <source>
        <dbReference type="EMBL" id="KKG65703.1"/>
    </source>
</evidence>
<dbReference type="EMBL" id="JJPQ01000047">
    <property type="protein sequence ID" value="KKG84013.1"/>
    <property type="molecule type" value="Genomic_DNA"/>
</dbReference>
<evidence type="ECO:0000313" key="92">
    <source>
        <dbReference type="Proteomes" id="UP000034468"/>
    </source>
</evidence>
<evidence type="ECO:0000313" key="84">
    <source>
        <dbReference type="Proteomes" id="UP000034279"/>
    </source>
</evidence>
<evidence type="ECO:0000313" key="115">
    <source>
        <dbReference type="Proteomes" id="UP000467371"/>
    </source>
</evidence>
<evidence type="ECO:0000313" key="66">
    <source>
        <dbReference type="Proteomes" id="UP000033933"/>
    </source>
</evidence>
<evidence type="ECO:0000313" key="61">
    <source>
        <dbReference type="Proteomes" id="UP000033835"/>
    </source>
</evidence>
<reference evidence="60 61" key="1">
    <citation type="journal article" date="2015" name="ISME J.">
        <title>Genomic and phenotypic differentiation among Methanosarcina mazei populations from Columbia River sediment.</title>
        <authorList>
            <person name="Youngblut N.D."/>
            <person name="Wirth J.S."/>
            <person name="Henriksen J.R."/>
            <person name="Smith M."/>
            <person name="Simon H."/>
            <person name="Metcalf W.W."/>
            <person name="Whitaker R.J."/>
        </authorList>
    </citation>
    <scope>NUCLEOTIDE SEQUENCE [LARGE SCALE GENOMIC DNA]</scope>
    <source>
        <strain evidence="33 72">1.F.A.1A.3</strain>
        <strain evidence="34 103">1.F.A.1B.3</strain>
        <strain evidence="32 67">1.F.A.1B.4</strain>
        <strain evidence="36 79">1.F.A.2.8</strain>
        <strain evidence="35 109">1.F.M.0.5</strain>
        <strain evidence="37 86">1.H.A.0.1</strain>
        <strain evidence="39 104">1.H.A.1A.1</strain>
        <strain evidence="38 69">1.H.A.1A.3</strain>
        <strain evidence="40 101">1.H.A.1A.4</strain>
        <strain evidence="41 62">1.H.A.1A.6</strain>
        <strain evidence="43 83">1.H.A.2.1</strain>
        <strain evidence="42 80">1.H.A.2.3</strain>
        <strain evidence="44 91">1.H.A.2.6</strain>
        <strain evidence="47 102">1.H.A.2.7</strain>
        <strain evidence="45">1.H.A.2.8</strain>
        <strain evidence="46 66">1.H.M.0.1</strain>
        <strain evidence="48 110">1.H.M.1A.1</strain>
        <strain evidence="49 70">1.H.M.1A.2</strain>
        <strain evidence="50 107">1.H.M.1A.3</strain>
        <strain evidence="52 76">1.H.M.2.1</strain>
        <strain evidence="51 60">1.H.M.2.2</strain>
        <strain evidence="53 111">1.H.M.2.3</strain>
        <strain evidence="55 100">1.H.M.2.4</strain>
        <strain evidence="54 108">1.H.T.2.1</strain>
        <strain evidence="56 64">1.H.T.2.3</strain>
        <strain evidence="57 93">1.H.T.2.5</strain>
        <strain evidence="2 74">2.F.A.2.3</strain>
        <strain evidence="3 96">2.F.A.2.4</strain>
        <strain evidence="4 97">2.F.T.0.2</strain>
        <strain evidence="5 71">2.F.T.2.6</strain>
        <strain evidence="6 88">3.F.A.1A.1</strain>
        <strain evidence="7 63">3.F.A.1A.3</strain>
        <strain evidence="8 85">3.F.A.1B.1</strain>
        <strain evidence="9 95">3.F.A.2.12</strain>
        <strain evidence="10 99">3.F.A.2.3</strain>
        <strain evidence="11 75">3.F.A.2.5</strain>
        <strain evidence="13 78">3.F.A.2.6</strain>
        <strain evidence="12 81">3.F.A.2.7</strain>
        <strain evidence="14 77">3.F.T.1A.1</strain>
        <strain evidence="16 84">3.F.T.1A.2</strain>
        <strain evidence="17 94">3.F.T.1A.4</strain>
        <strain evidence="15 90">3.F.T.2.1</strain>
        <strain evidence="20">3.H.A.1A.1</strain>
        <strain evidence="18 73">3.H.A.1A.2</strain>
        <strain evidence="19 68">3.H.A.2.1</strain>
        <strain evidence="21 105">3.H.A.2.4</strain>
        <strain evidence="22 65">3.H.A.2.5</strain>
        <strain evidence="24 113">3.H.A.2.6</strain>
        <strain evidence="23 89">3.H.A.2.8</strain>
        <strain evidence="25 98">3.H.M.1A.1</strain>
        <strain evidence="26 92">3.H.M.1B.1</strain>
        <strain evidence="27 61">3.H.M.1B.2</strain>
        <strain evidence="28 82">3.H.M.1B.5</strain>
        <strain evidence="29 87">3.H.M.2.7</strain>
        <strain evidence="30 106">3.H.T.1A.1</strain>
        <strain evidence="31 112">3.H.T.1A.2</strain>
    </source>
</reference>
<dbReference type="Proteomes" id="UP000300067">
    <property type="component" value="Chromosome"/>
</dbReference>
<dbReference type="EMBL" id="JJPL01000130">
    <property type="protein sequence ID" value="KKG61062.1"/>
    <property type="molecule type" value="Genomic_DNA"/>
</dbReference>
<dbReference type="EMBL" id="JJQU01000138">
    <property type="protein sequence ID" value="KKH84641.1"/>
    <property type="molecule type" value="Genomic_DNA"/>
</dbReference>
<evidence type="ECO:0000313" key="104">
    <source>
        <dbReference type="Proteomes" id="UP000034758"/>
    </source>
</evidence>
<dbReference type="EMBL" id="JJQN01000132">
    <property type="protein sequence ID" value="KKH57538.1"/>
    <property type="molecule type" value="Genomic_DNA"/>
</dbReference>
<evidence type="ECO:0000313" key="69">
    <source>
        <dbReference type="Proteomes" id="UP000034021"/>
    </source>
</evidence>
<dbReference type="Proteomes" id="UP000033933">
    <property type="component" value="Unassembled WGS sequence"/>
</dbReference>
<evidence type="ECO:0000313" key="97">
    <source>
        <dbReference type="Proteomes" id="UP000034597"/>
    </source>
</evidence>
<evidence type="ECO:0000313" key="82">
    <source>
        <dbReference type="Proteomes" id="UP000034253"/>
    </source>
</evidence>
<dbReference type="EMBL" id="JJPD01000080">
    <property type="protein sequence ID" value="KKG42203.1"/>
    <property type="molecule type" value="Genomic_DNA"/>
</dbReference>
<evidence type="ECO:0000313" key="54">
    <source>
        <dbReference type="EMBL" id="KKH94516.1"/>
    </source>
</evidence>
<evidence type="ECO:0000313" key="112">
    <source>
        <dbReference type="Proteomes" id="UP000034944"/>
    </source>
</evidence>
<dbReference type="Proteomes" id="UP000034577">
    <property type="component" value="Unassembled WGS sequence"/>
</dbReference>
<dbReference type="Pfam" id="PF01998">
    <property type="entry name" value="DUF131"/>
    <property type="match status" value="1"/>
</dbReference>
<evidence type="ECO:0000313" key="76">
    <source>
        <dbReference type="Proteomes" id="UP000034152"/>
    </source>
</evidence>
<dbReference type="EMBL" id="JJQB01000040">
    <property type="protein sequence ID" value="KKH21843.1"/>
    <property type="molecule type" value="Genomic_DNA"/>
</dbReference>
<dbReference type="Proteomes" id="UP000034387">
    <property type="component" value="Unassembled WGS sequence"/>
</dbReference>
<dbReference type="Proteomes" id="UP000034597">
    <property type="component" value="Unassembled WGS sequence"/>
</dbReference>
<evidence type="ECO:0000313" key="41">
    <source>
        <dbReference type="EMBL" id="KKH50007.1"/>
    </source>
</evidence>
<evidence type="ECO:0000313" key="25">
    <source>
        <dbReference type="EMBL" id="KKG91344.1"/>
    </source>
</evidence>
<evidence type="ECO:0000313" key="94">
    <source>
        <dbReference type="Proteomes" id="UP000034566"/>
    </source>
</evidence>
<evidence type="ECO:0000313" key="36">
    <source>
        <dbReference type="EMBL" id="KKH32329.1"/>
    </source>
</evidence>
<evidence type="ECO:0000313" key="24">
    <source>
        <dbReference type="EMBL" id="KKG89808.1"/>
    </source>
</evidence>
<dbReference type="EMBL" id="JJQD01000024">
    <property type="protein sequence ID" value="KKH32329.1"/>
    <property type="molecule type" value="Genomic_DNA"/>
</dbReference>
<dbReference type="Proteomes" id="UP000034298">
    <property type="component" value="Unassembled WGS sequence"/>
</dbReference>
<dbReference type="EMBL" id="JJOU01000020">
    <property type="protein sequence ID" value="KKG18974.1"/>
    <property type="molecule type" value="Genomic_DNA"/>
</dbReference>
<evidence type="ECO:0000313" key="59">
    <source>
        <dbReference type="EMBL" id="QIB90078.1"/>
    </source>
</evidence>
<evidence type="ECO:0000313" key="67">
    <source>
        <dbReference type="Proteomes" id="UP000033987"/>
    </source>
</evidence>
<evidence type="ECO:0000313" key="34">
    <source>
        <dbReference type="EMBL" id="KKH21843.1"/>
    </source>
</evidence>
<evidence type="ECO:0000313" key="15">
    <source>
        <dbReference type="EMBL" id="KKG61062.1"/>
    </source>
</evidence>
<evidence type="ECO:0000313" key="102">
    <source>
        <dbReference type="Proteomes" id="UP000034692"/>
    </source>
</evidence>
<evidence type="ECO:0000313" key="52">
    <source>
        <dbReference type="EMBL" id="KKH84641.1"/>
    </source>
</evidence>
<dbReference type="EMBL" id="JJPF01000044">
    <property type="protein sequence ID" value="KKG44467.1"/>
    <property type="molecule type" value="Genomic_DNA"/>
</dbReference>
<dbReference type="EMBL" id="JJQP01000272">
    <property type="protein sequence ID" value="KKH61990.1"/>
    <property type="molecule type" value="Genomic_DNA"/>
</dbReference>
<evidence type="ECO:0000313" key="60">
    <source>
        <dbReference type="Proteomes" id="UP000033814"/>
    </source>
</evidence>
<evidence type="ECO:0000313" key="5">
    <source>
        <dbReference type="EMBL" id="KKG18974.1"/>
    </source>
</evidence>
<dbReference type="EMBL" id="JJPP01000015">
    <property type="protein sequence ID" value="KKG83516.1"/>
    <property type="molecule type" value="Genomic_DNA"/>
</dbReference>
<evidence type="ECO:0000313" key="106">
    <source>
        <dbReference type="Proteomes" id="UP000034820"/>
    </source>
</evidence>
<dbReference type="EMBL" id="JJPV01000051">
    <property type="protein sequence ID" value="KKH00796.1"/>
    <property type="molecule type" value="Genomic_DNA"/>
</dbReference>
<dbReference type="Proteomes" id="UP000034227">
    <property type="component" value="Unassembled WGS sequence"/>
</dbReference>
<evidence type="ECO:0000313" key="75">
    <source>
        <dbReference type="Proteomes" id="UP000034151"/>
    </source>
</evidence>
<evidence type="ECO:0000313" key="43">
    <source>
        <dbReference type="EMBL" id="KKH54398.1"/>
    </source>
</evidence>
<evidence type="ECO:0000313" key="87">
    <source>
        <dbReference type="Proteomes" id="UP000034387"/>
    </source>
</evidence>
<dbReference type="Proteomes" id="UP000034279">
    <property type="component" value="Unassembled WGS sequence"/>
</dbReference>
<dbReference type="EMBL" id="JJPA01000250">
    <property type="protein sequence ID" value="KKG26722.1"/>
    <property type="molecule type" value="Genomic_DNA"/>
</dbReference>
<proteinExistence type="predicted"/>
<dbReference type="Proteomes" id="UP000033814">
    <property type="component" value="Unassembled WGS sequence"/>
</dbReference>
<dbReference type="Proteomes" id="UP000034064">
    <property type="component" value="Unassembled WGS sequence"/>
</dbReference>
<dbReference type="EMBL" id="JJQJ01000087">
    <property type="protein sequence ID" value="KKH50007.1"/>
    <property type="molecule type" value="Genomic_DNA"/>
</dbReference>
<dbReference type="EMBL" id="JJQR01000097">
    <property type="protein sequence ID" value="KKH74213.1"/>
    <property type="molecule type" value="Genomic_DNA"/>
</dbReference>
<evidence type="ECO:0000313" key="77">
    <source>
        <dbReference type="Proteomes" id="UP000034188"/>
    </source>
</evidence>
<dbReference type="EMBL" id="JJQG01000062">
    <property type="protein sequence ID" value="KKH39999.1"/>
    <property type="molecule type" value="Genomic_DNA"/>
</dbReference>
<evidence type="ECO:0000313" key="78">
    <source>
        <dbReference type="Proteomes" id="UP000034195"/>
    </source>
</evidence>
<evidence type="ECO:0000313" key="44">
    <source>
        <dbReference type="EMBL" id="KKH57538.1"/>
    </source>
</evidence>
<evidence type="ECO:0000313" key="38">
    <source>
        <dbReference type="EMBL" id="KKH34587.1"/>
    </source>
</evidence>
<dbReference type="EMBL" id="JJPZ01000007">
    <property type="protein sequence ID" value="KKH15005.1"/>
    <property type="molecule type" value="Genomic_DNA"/>
</dbReference>
<evidence type="ECO:0000313" key="23">
    <source>
        <dbReference type="EMBL" id="KKG89622.1"/>
    </source>
</evidence>
<dbReference type="Proteomes" id="UP000034667">
    <property type="component" value="Unassembled WGS sequence"/>
</dbReference>
<evidence type="ECO:0000313" key="56">
    <source>
        <dbReference type="EMBL" id="KKI01484.1"/>
    </source>
</evidence>
<dbReference type="EMBL" id="JJPT01000078">
    <property type="protein sequence ID" value="KKG91344.1"/>
    <property type="molecule type" value="Genomic_DNA"/>
</dbReference>
<dbReference type="EMBL" id="JJQZ01000111">
    <property type="protein sequence ID" value="KKH94516.1"/>
    <property type="molecule type" value="Genomic_DNA"/>
</dbReference>
<dbReference type="EMBL" id="JJQT01000044">
    <property type="protein sequence ID" value="KKH81600.1"/>
    <property type="molecule type" value="Genomic_DNA"/>
</dbReference>
<dbReference type="OrthoDB" id="43783at2157"/>
<dbReference type="Proteomes" id="UP000034921">
    <property type="component" value="Unassembled WGS sequence"/>
</dbReference>
<evidence type="ECO:0000313" key="42">
    <source>
        <dbReference type="EMBL" id="KKH51241.1"/>
    </source>
</evidence>
<dbReference type="Proteomes" id="UP000034450">
    <property type="component" value="Unassembled WGS sequence"/>
</dbReference>
<evidence type="ECO:0000256" key="1">
    <source>
        <dbReference type="SAM" id="Phobius"/>
    </source>
</evidence>
<evidence type="ECO:0000313" key="26">
    <source>
        <dbReference type="EMBL" id="KKG93290.1"/>
    </source>
</evidence>
<dbReference type="EMBL" id="JJOR01000130">
    <property type="protein sequence ID" value="KKG01441.1"/>
    <property type="molecule type" value="Genomic_DNA"/>
</dbReference>
<dbReference type="EMBL" id="JJQH01000190">
    <property type="protein sequence ID" value="KKH34587.1"/>
    <property type="molecule type" value="Genomic_DNA"/>
</dbReference>
<evidence type="ECO:0000313" key="50">
    <source>
        <dbReference type="EMBL" id="KKH81600.1"/>
    </source>
</evidence>
<dbReference type="EMBL" id="JJPN01000156">
    <property type="protein sequence ID" value="KKG68469.1"/>
    <property type="molecule type" value="Genomic_DNA"/>
</dbReference>
<reference evidence="58 114" key="2">
    <citation type="submission" date="2018-05" db="EMBL/GenBank/DDBJ databases">
        <title>Methanosarcina gilichinskyana sp. nov., a novel methanogenic archaeon isolated from Holocene permafrost, North East Russia.</title>
        <authorList>
            <person name="Oshurkova V."/>
            <person name="Meer M."/>
            <person name="Bochkareva O."/>
            <person name="Shcherbakova V."/>
        </authorList>
    </citation>
    <scope>NUCLEOTIDE SEQUENCE [LARGE SCALE GENOMIC DNA]</scope>
    <source>
        <strain evidence="58 114">JL01</strain>
    </source>
</reference>
<evidence type="ECO:0000313" key="103">
    <source>
        <dbReference type="Proteomes" id="UP000034733"/>
    </source>
</evidence>
<dbReference type="Proteomes" id="UP000034692">
    <property type="component" value="Unassembled WGS sequence"/>
</dbReference>
<dbReference type="Proteomes" id="UP000034578">
    <property type="component" value="Unassembled WGS sequence"/>
</dbReference>
<evidence type="ECO:0000313" key="73">
    <source>
        <dbReference type="Proteomes" id="UP000034074"/>
    </source>
</evidence>
<dbReference type="EMBL" id="JJPK01000008">
    <property type="protein sequence ID" value="KKG65703.1"/>
    <property type="molecule type" value="Genomic_DNA"/>
</dbReference>
<dbReference type="EMBL" id="JJPE01000094">
    <property type="protein sequence ID" value="KKG43566.1"/>
    <property type="molecule type" value="Genomic_DNA"/>
</dbReference>
<dbReference type="NCBIfam" id="TIGR00304">
    <property type="entry name" value="TIGR00304 family membrane protein"/>
    <property type="match status" value="1"/>
</dbReference>
<evidence type="ECO:0000313" key="4">
    <source>
        <dbReference type="EMBL" id="KKG05195.1"/>
    </source>
</evidence>
<dbReference type="GeneID" id="24850137"/>
<dbReference type="EMBL" id="JJPX01000172">
    <property type="protein sequence ID" value="KKH04936.1"/>
    <property type="molecule type" value="Genomic_DNA"/>
</dbReference>
<dbReference type="Proteomes" id="UP000034409">
    <property type="component" value="Unassembled WGS sequence"/>
</dbReference>
<keyword evidence="1" id="KW-0472">Membrane</keyword>
<dbReference type="Proteomes" id="UP000034243">
    <property type="component" value="Unassembled WGS sequence"/>
</dbReference>
<evidence type="ECO:0000313" key="68">
    <source>
        <dbReference type="Proteomes" id="UP000034001"/>
    </source>
</evidence>
<dbReference type="Proteomes" id="UP000033889">
    <property type="component" value="Unassembled WGS sequence"/>
</dbReference>
<evidence type="ECO:0000313" key="29">
    <source>
        <dbReference type="EMBL" id="KKH04936.1"/>
    </source>
</evidence>
<dbReference type="Proteomes" id="UP000034668">
    <property type="component" value="Unassembled WGS sequence"/>
</dbReference>
<dbReference type="Proteomes" id="UP000034672">
    <property type="component" value="Unassembled WGS sequence"/>
</dbReference>
<dbReference type="EMBL" id="JJPJ01000074">
    <property type="protein sequence ID" value="KKG61960.1"/>
    <property type="molecule type" value="Genomic_DNA"/>
</dbReference>
<dbReference type="EMBL" id="JJQW01000029">
    <property type="protein sequence ID" value="KKH90036.1"/>
    <property type="molecule type" value="Genomic_DNA"/>
</dbReference>
<dbReference type="EMBL" id="JJPW01000053">
    <property type="protein sequence ID" value="KKH00922.1"/>
    <property type="molecule type" value="Genomic_DNA"/>
</dbReference>
<evidence type="ECO:0000313" key="48">
    <source>
        <dbReference type="EMBL" id="KKH74213.1"/>
    </source>
</evidence>
<dbReference type="RefSeq" id="WP_011032749.1">
    <property type="nucleotide sequence ID" value="NZ_AP019780.1"/>
</dbReference>
<dbReference type="Proteomes" id="UP000034047">
    <property type="component" value="Unassembled WGS sequence"/>
</dbReference>
<evidence type="ECO:0000313" key="2">
    <source>
        <dbReference type="EMBL" id="KKG01441.1"/>
    </source>
</evidence>
<organism evidence="47 102">
    <name type="scientific">Methanosarcina mazei</name>
    <name type="common">Methanosarcina frisia</name>
    <dbReference type="NCBI Taxonomy" id="2209"/>
    <lineage>
        <taxon>Archaea</taxon>
        <taxon>Methanobacteriati</taxon>
        <taxon>Methanobacteriota</taxon>
        <taxon>Stenosarchaea group</taxon>
        <taxon>Methanomicrobia</taxon>
        <taxon>Methanosarcinales</taxon>
        <taxon>Methanosarcinaceae</taxon>
        <taxon>Methanosarcina</taxon>
    </lineage>
</organism>
<evidence type="ECO:0000313" key="51">
    <source>
        <dbReference type="EMBL" id="KKH81848.1"/>
    </source>
</evidence>
<dbReference type="Proteomes" id="UP000033835">
    <property type="component" value="Unassembled WGS sequence"/>
</dbReference>
<dbReference type="EMBL" id="JJQK01000054">
    <property type="protein sequence ID" value="KKH54398.1"/>
    <property type="molecule type" value="Genomic_DNA"/>
</dbReference>
<dbReference type="Proteomes" id="UP000033878">
    <property type="component" value="Unassembled WGS sequence"/>
</dbReference>
<evidence type="ECO:0000313" key="28">
    <source>
        <dbReference type="EMBL" id="KKH00922.1"/>
    </source>
</evidence>
<dbReference type="Proteomes" id="UP000033885">
    <property type="component" value="Unassembled WGS sequence"/>
</dbReference>
<evidence type="ECO:0000313" key="108">
    <source>
        <dbReference type="Proteomes" id="UP000034872"/>
    </source>
</evidence>
<evidence type="ECO:0000313" key="22">
    <source>
        <dbReference type="EMBL" id="KKG84013.1"/>
    </source>
</evidence>
<evidence type="ECO:0000313" key="100">
    <source>
        <dbReference type="Proteomes" id="UP000034668"/>
    </source>
</evidence>
<evidence type="ECO:0000313" key="105">
    <source>
        <dbReference type="Proteomes" id="UP000034817"/>
    </source>
</evidence>
<evidence type="ECO:0000313" key="107">
    <source>
        <dbReference type="Proteomes" id="UP000034842"/>
    </source>
</evidence>
<evidence type="ECO:0000313" key="7">
    <source>
        <dbReference type="EMBL" id="KKG28257.1"/>
    </source>
</evidence>
<evidence type="ECO:0000313" key="71">
    <source>
        <dbReference type="Proteomes" id="UP000034047"/>
    </source>
</evidence>
<evidence type="ECO:0000313" key="96">
    <source>
        <dbReference type="Proteomes" id="UP000034578"/>
    </source>
</evidence>
<evidence type="ECO:0000313" key="11">
    <source>
        <dbReference type="EMBL" id="KKG44467.1"/>
    </source>
</evidence>
<evidence type="ECO:0000313" key="27">
    <source>
        <dbReference type="EMBL" id="KKH00796.1"/>
    </source>
</evidence>
<dbReference type="Proteomes" id="UP000034424">
    <property type="component" value="Unassembled WGS sequence"/>
</dbReference>
<dbReference type="EMBL" id="JJPO01000149">
    <property type="protein sequence ID" value="KKG69459.1"/>
    <property type="molecule type" value="Genomic_DNA"/>
</dbReference>
<dbReference type="Proteomes" id="UP000034399">
    <property type="component" value="Unassembled WGS sequence"/>
</dbReference>
<evidence type="ECO:0000313" key="3">
    <source>
        <dbReference type="EMBL" id="KKG02561.1"/>
    </source>
</evidence>
<dbReference type="EMBL" id="JJPI01000012">
    <property type="protein sequence ID" value="KKG58144.1"/>
    <property type="molecule type" value="Genomic_DNA"/>
</dbReference>
<evidence type="ECO:0000313" key="46">
    <source>
        <dbReference type="EMBL" id="KKH66165.1"/>
    </source>
</evidence>
<dbReference type="EMBL" id="JJQM01000170">
    <property type="protein sequence ID" value="KKH51241.1"/>
    <property type="molecule type" value="Genomic_DNA"/>
</dbReference>
<evidence type="ECO:0000313" key="62">
    <source>
        <dbReference type="Proteomes" id="UP000033864"/>
    </source>
</evidence>
<dbReference type="OMA" id="ILMIIWI"/>
<dbReference type="EMBL" id="JJQX01000094">
    <property type="protein sequence ID" value="KKH95904.1"/>
    <property type="molecule type" value="Genomic_DNA"/>
</dbReference>
<evidence type="ECO:0000313" key="90">
    <source>
        <dbReference type="Proteomes" id="UP000034424"/>
    </source>
</evidence>
<dbReference type="EMBL" id="JJQQ01000104">
    <property type="protein sequence ID" value="KKH66165.1"/>
    <property type="molecule type" value="Genomic_DNA"/>
</dbReference>
<dbReference type="EMBL" id="CP042908">
    <property type="protein sequence ID" value="QIB90078.1"/>
    <property type="molecule type" value="Genomic_DNA"/>
</dbReference>
<dbReference type="Proteomes" id="UP000034950">
    <property type="component" value="Unassembled WGS sequence"/>
</dbReference>
<evidence type="ECO:0000313" key="95">
    <source>
        <dbReference type="Proteomes" id="UP000034577"/>
    </source>
</evidence>
<dbReference type="Proteomes" id="UP000034733">
    <property type="component" value="Unassembled WGS sequence"/>
</dbReference>
<evidence type="ECO:0000313" key="12">
    <source>
        <dbReference type="EMBL" id="KKG54336.1"/>
    </source>
</evidence>
<evidence type="ECO:0000313" key="19">
    <source>
        <dbReference type="EMBL" id="KKG69459.1"/>
    </source>
</evidence>
<dbReference type="EMBL" id="JJQS01000061">
    <property type="protein sequence ID" value="KKH75563.1"/>
    <property type="molecule type" value="Genomic_DNA"/>
</dbReference>
<evidence type="ECO:0000313" key="80">
    <source>
        <dbReference type="Proteomes" id="UP000034232"/>
    </source>
</evidence>
<dbReference type="EMBL" id="JJQV01000104">
    <property type="protein sequence ID" value="KKH81848.1"/>
    <property type="molecule type" value="Genomic_DNA"/>
</dbReference>
<dbReference type="Proteomes" id="UP000033864">
    <property type="component" value="Unassembled WGS sequence"/>
</dbReference>
<evidence type="ECO:0000313" key="110">
    <source>
        <dbReference type="Proteomes" id="UP000034925"/>
    </source>
</evidence>
<evidence type="ECO:0000313" key="85">
    <source>
        <dbReference type="Proteomes" id="UP000034298"/>
    </source>
</evidence>
<evidence type="ECO:0000313" key="70">
    <source>
        <dbReference type="Proteomes" id="UP000034040"/>
    </source>
</evidence>
<evidence type="ECO:0000313" key="109">
    <source>
        <dbReference type="Proteomes" id="UP000034921"/>
    </source>
</evidence>
<evidence type="ECO:0000313" key="89">
    <source>
        <dbReference type="Proteomes" id="UP000034409"/>
    </source>
</evidence>
<dbReference type="AlphaFoldDB" id="A0A0F8PWH3"/>
<evidence type="ECO:0000313" key="111">
    <source>
        <dbReference type="Proteomes" id="UP000034937"/>
    </source>
</evidence>
<dbReference type="EMBL" id="JJPC01000117">
    <property type="protein sequence ID" value="KKG32638.1"/>
    <property type="molecule type" value="Genomic_DNA"/>
</dbReference>
<evidence type="ECO:0000313" key="37">
    <source>
        <dbReference type="EMBL" id="KKH33482.1"/>
    </source>
</evidence>
<dbReference type="Proteomes" id="UP000034151">
    <property type="component" value="Unassembled WGS sequence"/>
</dbReference>
<feature type="transmembrane region" description="Helical" evidence="1">
    <location>
        <begin position="7"/>
        <end position="31"/>
    </location>
</feature>
<dbReference type="Proteomes" id="UP000034566">
    <property type="component" value="Unassembled WGS sequence"/>
</dbReference>
<dbReference type="Proteomes" id="UP000034547">
    <property type="component" value="Unassembled WGS sequence"/>
</dbReference>
<dbReference type="Proteomes" id="UP000033987">
    <property type="component" value="Unassembled WGS sequence"/>
</dbReference>
<dbReference type="Proteomes" id="UP000034937">
    <property type="component" value="Unassembled WGS sequence"/>
</dbReference>
<evidence type="ECO:0000313" key="53">
    <source>
        <dbReference type="EMBL" id="KKH90036.1"/>
    </source>
</evidence>
<dbReference type="Proteomes" id="UP000034338">
    <property type="component" value="Unassembled WGS sequence"/>
</dbReference>
<evidence type="ECO:0000313" key="83">
    <source>
        <dbReference type="Proteomes" id="UP000034259"/>
    </source>
</evidence>
<evidence type="ECO:0000313" key="33">
    <source>
        <dbReference type="EMBL" id="KKH16267.1"/>
    </source>
</evidence>
<keyword evidence="96" id="KW-1185">Reference proteome</keyword>
<dbReference type="Proteomes" id="UP000034074">
    <property type="component" value="Unassembled WGS sequence"/>
</dbReference>
<dbReference type="InterPro" id="IPR002849">
    <property type="entry name" value="DUF131"/>
</dbReference>
<evidence type="ECO:0000313" key="40">
    <source>
        <dbReference type="EMBL" id="KKH41837.1"/>
    </source>
</evidence>
<dbReference type="Proteomes" id="UP000034872">
    <property type="component" value="Unassembled WGS sequence"/>
</dbReference>
<dbReference type="EMBL" id="JJOT01000022">
    <property type="protein sequence ID" value="KKG05195.1"/>
    <property type="molecule type" value="Genomic_DNA"/>
</dbReference>
<dbReference type="Proteomes" id="UP000034253">
    <property type="component" value="Unassembled WGS sequence"/>
</dbReference>
<dbReference type="EMBL" id="JJQO01000088">
    <property type="protein sequence ID" value="KKH67018.1"/>
    <property type="molecule type" value="Genomic_DNA"/>
</dbReference>
<evidence type="ECO:0000313" key="101">
    <source>
        <dbReference type="Proteomes" id="UP000034672"/>
    </source>
</evidence>
<dbReference type="Proteomes" id="UP000034817">
    <property type="component" value="Unassembled WGS sequence"/>
</dbReference>
<dbReference type="Proteomes" id="UP000034259">
    <property type="component" value="Unassembled WGS sequence"/>
</dbReference>
<evidence type="ECO:0000313" key="18">
    <source>
        <dbReference type="EMBL" id="KKG68469.1"/>
    </source>
</evidence>
<name>A0A0F8PWH3_METMZ</name>
<dbReference type="Proteomes" id="UP000034944">
    <property type="component" value="Unassembled WGS sequence"/>
</dbReference>
<keyword evidence="1" id="KW-0812">Transmembrane</keyword>
<dbReference type="EMBL" id="JJPG01000004">
    <property type="protein sequence ID" value="KKG56646.1"/>
    <property type="molecule type" value="Genomic_DNA"/>
</dbReference>
<evidence type="ECO:0000313" key="65">
    <source>
        <dbReference type="Proteomes" id="UP000033889"/>
    </source>
</evidence>
<evidence type="ECO:0000313" key="58">
    <source>
        <dbReference type="EMBL" id="QCR17520.1"/>
    </source>
</evidence>
<dbReference type="EMBL" id="JJQC01000166">
    <property type="protein sequence ID" value="KKH15853.1"/>
    <property type="molecule type" value="Genomic_DNA"/>
</dbReference>
<accession>A0A0F8PWH3</accession>
<dbReference type="Proteomes" id="UP000034925">
    <property type="component" value="Unassembled WGS sequence"/>
</dbReference>
<evidence type="ECO:0000313" key="10">
    <source>
        <dbReference type="EMBL" id="KKG43566.1"/>
    </source>
</evidence>
<protein>
    <submittedName>
        <fullName evidence="58">DUF131 domain-containing protein</fullName>
    </submittedName>
</protein>
<reference evidence="59 115" key="3">
    <citation type="journal article" date="2020" name="Environ. Microbiol. Rep.">
        <title>Redox cycling of Fe(II) and Fe(III) in magnetite accelerates aceticlastic methanogenesis by Methanosarcina mazei.</title>
        <authorList>
            <person name="Wang H."/>
            <person name="Byrne J.M."/>
            <person name="Liu P."/>
            <person name="Liu J."/>
            <person name="Dong X."/>
            <person name="Lu Y."/>
        </authorList>
    </citation>
    <scope>NUCLEOTIDE SEQUENCE [LARGE SCALE GENOMIC DNA]</scope>
    <source>
        <strain evidence="59">Zm-15</strain>
        <strain evidence="115">zm-15</strain>
    </source>
</reference>
<evidence type="ECO:0000313" key="79">
    <source>
        <dbReference type="Proteomes" id="UP000034227"/>
    </source>
</evidence>
<dbReference type="Proteomes" id="UP000034001">
    <property type="component" value="Unassembled WGS sequence"/>
</dbReference>
<dbReference type="PATRIC" id="fig|2209.39.peg.2439"/>
<dbReference type="Proteomes" id="UP000034021">
    <property type="component" value="Unassembled WGS sequence"/>
</dbReference>
<dbReference type="EMBL" id="JJQE01000081">
    <property type="protein sequence ID" value="KKH28929.1"/>
    <property type="molecule type" value="Genomic_DNA"/>
</dbReference>
<evidence type="ECO:0000313" key="31">
    <source>
        <dbReference type="EMBL" id="KKH15005.1"/>
    </source>
</evidence>
<dbReference type="Proteomes" id="UP000034468">
    <property type="component" value="Unassembled WGS sequence"/>
</dbReference>
<evidence type="ECO:0000313" key="16">
    <source>
        <dbReference type="EMBL" id="KKG61960.1"/>
    </source>
</evidence>
<evidence type="ECO:0000313" key="93">
    <source>
        <dbReference type="Proteomes" id="UP000034547"/>
    </source>
</evidence>
<evidence type="ECO:0000313" key="99">
    <source>
        <dbReference type="Proteomes" id="UP000034667"/>
    </source>
</evidence>
<dbReference type="EMBL" id="JJPH01000039">
    <property type="protein sequence ID" value="KKG54336.1"/>
    <property type="molecule type" value="Genomic_DNA"/>
</dbReference>
<dbReference type="Proteomes" id="UP000034152">
    <property type="component" value="Unassembled WGS sequence"/>
</dbReference>
<dbReference type="Proteomes" id="UP000034040">
    <property type="component" value="Unassembled WGS sequence"/>
</dbReference>
<dbReference type="EMBL" id="JJRB01000084">
    <property type="protein sequence ID" value="KKI03339.1"/>
    <property type="molecule type" value="Genomic_DNA"/>
</dbReference>
<dbReference type="Proteomes" id="UP000034758">
    <property type="component" value="Unassembled WGS sequence"/>
</dbReference>
<evidence type="ECO:0000313" key="21">
    <source>
        <dbReference type="EMBL" id="KKG83516.1"/>
    </source>
</evidence>
<evidence type="ECO:0000313" key="45">
    <source>
        <dbReference type="EMBL" id="KKH61990.1"/>
    </source>
</evidence>
<dbReference type="Proteomes" id="UP000034842">
    <property type="component" value="Unassembled WGS sequence"/>
</dbReference>
<evidence type="ECO:0000313" key="39">
    <source>
        <dbReference type="EMBL" id="KKH39999.1"/>
    </source>
</evidence>
<dbReference type="Proteomes" id="UP000034820">
    <property type="component" value="Unassembled WGS sequence"/>
</dbReference>
<evidence type="ECO:0000313" key="72">
    <source>
        <dbReference type="Proteomes" id="UP000034064"/>
    </source>
</evidence>
<dbReference type="Proteomes" id="UP000034195">
    <property type="component" value="Unassembled WGS sequence"/>
</dbReference>
<dbReference type="EMBL" id="JJOS01000066">
    <property type="protein sequence ID" value="KKG02561.1"/>
    <property type="molecule type" value="Genomic_DNA"/>
</dbReference>
<feature type="transmembrane region" description="Helical" evidence="1">
    <location>
        <begin position="58"/>
        <end position="77"/>
    </location>
</feature>
<evidence type="ECO:0000313" key="8">
    <source>
        <dbReference type="EMBL" id="KKG32638.1"/>
    </source>
</evidence>
<evidence type="ECO:0000313" key="63">
    <source>
        <dbReference type="Proteomes" id="UP000033878"/>
    </source>
</evidence>
<evidence type="ECO:0000313" key="64">
    <source>
        <dbReference type="Proteomes" id="UP000033885"/>
    </source>
</evidence>
<evidence type="ECO:0000313" key="13">
    <source>
        <dbReference type="EMBL" id="KKG56646.1"/>
    </source>
</evidence>
<dbReference type="EMBL" id="JJQF01000032">
    <property type="protein sequence ID" value="KKH33482.1"/>
    <property type="molecule type" value="Genomic_DNA"/>
</dbReference>
<keyword evidence="1" id="KW-1133">Transmembrane helix</keyword>
<gene>
    <name evidence="58" type="ORF">DKM28_17260</name>
    <name evidence="8" type="ORF">DU30_02570</name>
    <name evidence="2" type="ORF">DU31_02545</name>
    <name evidence="14" type="ORF">DU33_14735</name>
    <name evidence="5" type="ORF">DU34_10565</name>
    <name evidence="9" type="ORF">DU35_10665</name>
    <name evidence="12" type="ORF">DU36_10700</name>
    <name evidence="37" type="ORF">DU37_09125</name>
    <name evidence="13" type="ORF">DU38_15705</name>
    <name evidence="11" type="ORF">DU39_11065</name>
    <name evidence="4" type="ORF">DU40_05575</name>
    <name evidence="10" type="ORF">DU41_11170</name>
    <name evidence="29" type="ORF">DU42_15215</name>
    <name evidence="20" type="ORF">DU43_14330</name>
    <name evidence="33" type="ORF">DU44_18860</name>
    <name evidence="17" type="ORF">DU45_10670</name>
    <name evidence="18" type="ORF">DU46_17100</name>
    <name evidence="3" type="ORF">DU47_03760</name>
    <name evidence="34" type="ORF">DU48_12925</name>
    <name evidence="7" type="ORF">DU49_11130</name>
    <name evidence="38" type="ORF">DU50_03765</name>
    <name evidence="30" type="ORF">DU51_11765</name>
    <name evidence="6" type="ORF">DU52_16795</name>
    <name evidence="39" type="ORF">DU54_02140</name>
    <name evidence="21" type="ORF">DU55_11200</name>
    <name evidence="28" type="ORF">DU56_14375</name>
    <name evidence="24" type="ORF">DU57_15245</name>
    <name evidence="36" type="ORF">DU58_08075</name>
    <name evidence="23" type="ORF">DU59_11735</name>
    <name evidence="35" type="ORF">DU60_11010</name>
    <name evidence="22" type="ORF">DU61_14420</name>
    <name evidence="31" type="ORF">DU62_09130</name>
    <name evidence="19" type="ORF">DU63_11025</name>
    <name evidence="16" type="ORF">DU64_04670</name>
    <name evidence="32" type="ORF">DU65_18630</name>
    <name evidence="26" type="ORF">DU66_11255</name>
    <name evidence="15" type="ORF">DU67_15845</name>
    <name evidence="27" type="ORF">DU68_07455</name>
    <name evidence="25" type="ORF">DU69_01135</name>
    <name evidence="40" type="ORF">DU71_05645</name>
    <name evidence="43" type="ORF">DU72_13340</name>
    <name evidence="45" type="ORF">DU73_18880</name>
    <name evidence="44" type="ORF">DU74_08835</name>
    <name evidence="47" type="ORF">DU75_01860</name>
    <name evidence="42" type="ORF">DU76_03125</name>
    <name evidence="49" type="ORF">DU77_02055</name>
    <name evidence="50" type="ORF">DU78_00490</name>
    <name evidence="55" type="ORF">DU79_13680</name>
    <name evidence="52" type="ORF">DU80_10230</name>
    <name evidence="56" type="ORF">DU81_01150</name>
    <name evidence="51" type="ORF">DU82_08105</name>
    <name evidence="57" type="ORF">DU83_13525</name>
    <name evidence="54" type="ORF">DU84_02010</name>
    <name evidence="41" type="ORF">DU85_19240</name>
    <name evidence="48" type="ORF">DU86_05045</name>
    <name evidence="46" type="ORF">DU87_12205</name>
    <name evidence="53" type="ORF">DU88_10030</name>
    <name evidence="59" type="ORF">FQU78_02560</name>
</gene>
<evidence type="ECO:0000313" key="55">
    <source>
        <dbReference type="EMBL" id="KKH95904.1"/>
    </source>
</evidence>
<dbReference type="Proteomes" id="UP000467371">
    <property type="component" value="Chromosome"/>
</dbReference>
<dbReference type="EMBL" id="JJQI01000026">
    <property type="protein sequence ID" value="KKH41837.1"/>
    <property type="molecule type" value="Genomic_DNA"/>
</dbReference>
<evidence type="ECO:0000313" key="49">
    <source>
        <dbReference type="EMBL" id="KKH75563.1"/>
    </source>
</evidence>
<dbReference type="Proteomes" id="UP000034188">
    <property type="component" value="Unassembled WGS sequence"/>
</dbReference>
<evidence type="ECO:0000313" key="81">
    <source>
        <dbReference type="Proteomes" id="UP000034243"/>
    </source>
</evidence>
<dbReference type="Proteomes" id="UP000034657">
    <property type="component" value="Unassembled WGS sequence"/>
</dbReference>
<evidence type="ECO:0000313" key="91">
    <source>
        <dbReference type="Proteomes" id="UP000034450"/>
    </source>
</evidence>
<sequence length="81" mass="8862">MRASEDFLRVGATVTFIGFIIVLLGIVLTMLQHPSNAQMGGLIMLGPIPIVFGSTPEITTNMLGLGLLVTILYLFLWKTKR</sequence>
<evidence type="ECO:0000313" key="14">
    <source>
        <dbReference type="EMBL" id="KKG58144.1"/>
    </source>
</evidence>
<dbReference type="EMBL" id="JJQA01000076">
    <property type="protein sequence ID" value="KKH16267.1"/>
    <property type="molecule type" value="Genomic_DNA"/>
</dbReference>
<evidence type="ECO:0000313" key="98">
    <source>
        <dbReference type="Proteomes" id="UP000034657"/>
    </source>
</evidence>
<evidence type="ECO:0000313" key="9">
    <source>
        <dbReference type="EMBL" id="KKG42203.1"/>
    </source>
</evidence>
<dbReference type="EMBL" id="JJPR01000022">
    <property type="protein sequence ID" value="KKG89808.1"/>
    <property type="molecule type" value="Genomic_DNA"/>
</dbReference>
<evidence type="ECO:0000313" key="35">
    <source>
        <dbReference type="EMBL" id="KKH28929.1"/>
    </source>
</evidence>
<dbReference type="EMBL" id="JJPS01000117">
    <property type="protein sequence ID" value="KKG89622.1"/>
    <property type="molecule type" value="Genomic_DNA"/>
</dbReference>
<evidence type="ECO:0000313" key="30">
    <source>
        <dbReference type="EMBL" id="KKH08599.1"/>
    </source>
</evidence>
<evidence type="ECO:0000313" key="57">
    <source>
        <dbReference type="EMBL" id="KKI03339.1"/>
    </source>
</evidence>
<evidence type="ECO:0000313" key="86">
    <source>
        <dbReference type="Proteomes" id="UP000034338"/>
    </source>
</evidence>
<dbReference type="Proteomes" id="UP000034232">
    <property type="component" value="Unassembled WGS sequence"/>
</dbReference>
<evidence type="ECO:0000313" key="113">
    <source>
        <dbReference type="Proteomes" id="UP000034950"/>
    </source>
</evidence>
<evidence type="ECO:0000313" key="47">
    <source>
        <dbReference type="EMBL" id="KKH67018.1"/>
    </source>
</evidence>
<evidence type="ECO:0000313" key="114">
    <source>
        <dbReference type="Proteomes" id="UP000300067"/>
    </source>
</evidence>
<evidence type="ECO:0000313" key="74">
    <source>
        <dbReference type="Proteomes" id="UP000034142"/>
    </source>
</evidence>
<evidence type="ECO:0000313" key="20">
    <source>
        <dbReference type="EMBL" id="KKG73999.1"/>
    </source>
</evidence>
<evidence type="ECO:0000313" key="88">
    <source>
        <dbReference type="Proteomes" id="UP000034399"/>
    </source>
</evidence>
<dbReference type="Proteomes" id="UP000034142">
    <property type="component" value="Unassembled WGS sequence"/>
</dbReference>
<dbReference type="EMBL" id="JJPB01000133">
    <property type="protein sequence ID" value="KKG28257.1"/>
    <property type="molecule type" value="Genomic_DNA"/>
</dbReference>